<dbReference type="Pfam" id="PF01827">
    <property type="entry name" value="FTH"/>
    <property type="match status" value="1"/>
</dbReference>
<evidence type="ECO:0000313" key="3">
    <source>
        <dbReference type="EMBL" id="PIC25063.1"/>
    </source>
</evidence>
<dbReference type="InterPro" id="IPR040161">
    <property type="entry name" value="FB224"/>
</dbReference>
<dbReference type="AlphaFoldDB" id="A0A2G5TD06"/>
<dbReference type="PANTHER" id="PTHR23015:SF25">
    <property type="entry name" value="DUF38 DOMAIN-CONTAINING PROTEIN-RELATED"/>
    <property type="match status" value="1"/>
</dbReference>
<name>A0A2G5TD06_9PELO</name>
<comment type="caution">
    <text evidence="3">The sequence shown here is derived from an EMBL/GenBank/DDBJ whole genome shotgun (WGS) entry which is preliminary data.</text>
</comment>
<protein>
    <recommendedName>
        <fullName evidence="5">DUF38 domain-containing protein</fullName>
    </recommendedName>
</protein>
<dbReference type="InterPro" id="IPR001810">
    <property type="entry name" value="F-box_dom"/>
</dbReference>
<evidence type="ECO:0000313" key="4">
    <source>
        <dbReference type="Proteomes" id="UP000230233"/>
    </source>
</evidence>
<dbReference type="Proteomes" id="UP000230233">
    <property type="component" value="Chromosome V"/>
</dbReference>
<feature type="domain" description="F-box" evidence="1">
    <location>
        <begin position="24"/>
        <end position="56"/>
    </location>
</feature>
<reference evidence="4" key="1">
    <citation type="submission" date="2017-10" db="EMBL/GenBank/DDBJ databases">
        <title>Rapid genome shrinkage in a self-fertile nematode reveals novel sperm competition proteins.</title>
        <authorList>
            <person name="Yin D."/>
            <person name="Schwarz E.M."/>
            <person name="Thomas C.G."/>
            <person name="Felde R.L."/>
            <person name="Korf I.F."/>
            <person name="Cutter A.D."/>
            <person name="Schartner C.M."/>
            <person name="Ralston E.J."/>
            <person name="Meyer B.J."/>
            <person name="Haag E.S."/>
        </authorList>
    </citation>
    <scope>NUCLEOTIDE SEQUENCE [LARGE SCALE GENOMIC DNA]</scope>
    <source>
        <strain evidence="4">JU1422</strain>
    </source>
</reference>
<keyword evidence="4" id="KW-1185">Reference proteome</keyword>
<sequence length="359" mass="41671">MAPSLAKLMLSNETSLKVLGNSLIMEKVLKYSNAFDIHSFRKTCHGIRTCVDDLKLDPQFEVYVIYMITDKKIDAAARVTGYKTFKSISYEQINDCENIITTVLAVLEMNLKNQKACLEELRLVCSFYEWTVKSKEPLETLIPEKLVPITSEFLAGFKEILKRRSGLLKVKKLNLYSVREEDVMQVLPYLDPKSLEKLQIGDSHWLHGELYHKTDYPESLKISYDIEEMTKTEQWKNLRQVTVNTGILSTPIQKMNLTNCSKIYITSVARITSDDVVYLKENLLTPKLQSCTICFEEFVEDPQLTEFFGQPRYIERAVVVFKRDRRIWYFPIPGANGSMMEIDLDRKLCLENVDSFKYE</sequence>
<feature type="domain" description="DUF38" evidence="2">
    <location>
        <begin position="152"/>
        <end position="308"/>
    </location>
</feature>
<dbReference type="PANTHER" id="PTHR23015">
    <property type="entry name" value="UNCHARACTERIZED C.ELEGANS PROTEIN"/>
    <property type="match status" value="1"/>
</dbReference>
<dbReference type="GO" id="GO:0045087">
    <property type="term" value="P:innate immune response"/>
    <property type="evidence" value="ECO:0007669"/>
    <property type="project" value="TreeGrafter"/>
</dbReference>
<proteinExistence type="predicted"/>
<dbReference type="InterPro" id="IPR002900">
    <property type="entry name" value="DUF38/FTH_CAE_spp"/>
</dbReference>
<organism evidence="3 4">
    <name type="scientific">Caenorhabditis nigoni</name>
    <dbReference type="NCBI Taxonomy" id="1611254"/>
    <lineage>
        <taxon>Eukaryota</taxon>
        <taxon>Metazoa</taxon>
        <taxon>Ecdysozoa</taxon>
        <taxon>Nematoda</taxon>
        <taxon>Chromadorea</taxon>
        <taxon>Rhabditida</taxon>
        <taxon>Rhabditina</taxon>
        <taxon>Rhabditomorpha</taxon>
        <taxon>Rhabditoidea</taxon>
        <taxon>Rhabditidae</taxon>
        <taxon>Peloderinae</taxon>
        <taxon>Caenorhabditis</taxon>
    </lineage>
</organism>
<accession>A0A2G5TD06</accession>
<evidence type="ECO:0000259" key="2">
    <source>
        <dbReference type="Pfam" id="PF01827"/>
    </source>
</evidence>
<dbReference type="Pfam" id="PF00646">
    <property type="entry name" value="F-box"/>
    <property type="match status" value="1"/>
</dbReference>
<evidence type="ECO:0000259" key="1">
    <source>
        <dbReference type="Pfam" id="PF00646"/>
    </source>
</evidence>
<gene>
    <name evidence="3" type="primary">Cnig_chr_V.g18142</name>
    <name evidence="3" type="ORF">B9Z55_018142</name>
</gene>
<dbReference type="EMBL" id="PDUG01000005">
    <property type="protein sequence ID" value="PIC25063.1"/>
    <property type="molecule type" value="Genomic_DNA"/>
</dbReference>
<evidence type="ECO:0008006" key="5">
    <source>
        <dbReference type="Google" id="ProtNLM"/>
    </source>
</evidence>